<dbReference type="GO" id="GO:0016020">
    <property type="term" value="C:membrane"/>
    <property type="evidence" value="ECO:0007669"/>
    <property type="project" value="InterPro"/>
</dbReference>
<dbReference type="EMBL" id="BMIR01000015">
    <property type="protein sequence ID" value="GGE48692.1"/>
    <property type="molecule type" value="Genomic_DNA"/>
</dbReference>
<evidence type="ECO:0000313" key="2">
    <source>
        <dbReference type="EMBL" id="GGE48692.1"/>
    </source>
</evidence>
<reference evidence="2" key="1">
    <citation type="journal article" date="2014" name="Int. J. Syst. Evol. Microbiol.">
        <title>Complete genome sequence of Corynebacterium casei LMG S-19264T (=DSM 44701T), isolated from a smear-ripened cheese.</title>
        <authorList>
            <consortium name="US DOE Joint Genome Institute (JGI-PGF)"/>
            <person name="Walter F."/>
            <person name="Albersmeier A."/>
            <person name="Kalinowski J."/>
            <person name="Ruckert C."/>
        </authorList>
    </citation>
    <scope>NUCLEOTIDE SEQUENCE</scope>
    <source>
        <strain evidence="2">CGMCC 1.15371</strain>
    </source>
</reference>
<proteinExistence type="predicted"/>
<evidence type="ECO:0000313" key="3">
    <source>
        <dbReference type="Proteomes" id="UP000628775"/>
    </source>
</evidence>
<dbReference type="InterPro" id="IPR003425">
    <property type="entry name" value="CCB3/YggT"/>
</dbReference>
<comment type="caution">
    <text evidence="2">The sequence shown here is derived from an EMBL/GenBank/DDBJ whole genome shotgun (WGS) entry which is preliminary data.</text>
</comment>
<accession>A0A8J3DZQ4</accession>
<feature type="transmembrane region" description="Helical" evidence="1">
    <location>
        <begin position="12"/>
        <end position="33"/>
    </location>
</feature>
<dbReference type="Pfam" id="PF02325">
    <property type="entry name" value="CCB3_YggT"/>
    <property type="match status" value="1"/>
</dbReference>
<organism evidence="2 3">
    <name type="scientific">Pullulanibacillus camelliae</name>
    <dbReference type="NCBI Taxonomy" id="1707096"/>
    <lineage>
        <taxon>Bacteria</taxon>
        <taxon>Bacillati</taxon>
        <taxon>Bacillota</taxon>
        <taxon>Bacilli</taxon>
        <taxon>Bacillales</taxon>
        <taxon>Sporolactobacillaceae</taxon>
        <taxon>Pullulanibacillus</taxon>
    </lineage>
</organism>
<name>A0A8J3DZQ4_9BACL</name>
<gene>
    <name evidence="2" type="ORF">GCM10011391_29400</name>
</gene>
<feature type="transmembrane region" description="Helical" evidence="1">
    <location>
        <begin position="39"/>
        <end position="58"/>
    </location>
</feature>
<evidence type="ECO:0008006" key="4">
    <source>
        <dbReference type="Google" id="ProtNLM"/>
    </source>
</evidence>
<keyword evidence="1" id="KW-0812">Transmembrane</keyword>
<keyword evidence="1" id="KW-0472">Membrane</keyword>
<protein>
    <recommendedName>
        <fullName evidence="4">YggT family protein</fullName>
    </recommendedName>
</protein>
<reference evidence="2" key="2">
    <citation type="submission" date="2020-09" db="EMBL/GenBank/DDBJ databases">
        <authorList>
            <person name="Sun Q."/>
            <person name="Zhou Y."/>
        </authorList>
    </citation>
    <scope>NUCLEOTIDE SEQUENCE</scope>
    <source>
        <strain evidence="2">CGMCC 1.15371</strain>
    </source>
</reference>
<keyword evidence="3" id="KW-1185">Reference proteome</keyword>
<dbReference type="AlphaFoldDB" id="A0A8J3DZQ4"/>
<sequence>MKKKSFILSRIINILVSAVQIIMGLYIVLKLFGAAEVPFVHWIYTLSAPLLAPFKGIFHSILFQESYYLDLSAVFALIVYSIAGYVLVRLALVIESRG</sequence>
<keyword evidence="1" id="KW-1133">Transmembrane helix</keyword>
<dbReference type="Proteomes" id="UP000628775">
    <property type="component" value="Unassembled WGS sequence"/>
</dbReference>
<feature type="transmembrane region" description="Helical" evidence="1">
    <location>
        <begin position="67"/>
        <end position="88"/>
    </location>
</feature>
<evidence type="ECO:0000256" key="1">
    <source>
        <dbReference type="SAM" id="Phobius"/>
    </source>
</evidence>